<name>A0A6M3KH49_9ZZZZ</name>
<gene>
    <name evidence="1" type="ORF">MM415A00666_0027</name>
</gene>
<proteinExistence type="predicted"/>
<evidence type="ECO:0000313" key="1">
    <source>
        <dbReference type="EMBL" id="QJA80745.1"/>
    </source>
</evidence>
<dbReference type="EMBL" id="MT142433">
    <property type="protein sequence ID" value="QJA80745.1"/>
    <property type="molecule type" value="Genomic_DNA"/>
</dbReference>
<dbReference type="AlphaFoldDB" id="A0A6M3KH49"/>
<organism evidence="1">
    <name type="scientific">viral metagenome</name>
    <dbReference type="NCBI Taxonomy" id="1070528"/>
    <lineage>
        <taxon>unclassified sequences</taxon>
        <taxon>metagenomes</taxon>
        <taxon>organismal metagenomes</taxon>
    </lineage>
</organism>
<sequence length="131" mass="14310">MSRVTRDDLSTYAETNYAPVKWETEFGIPIMRFGGVPVICTDWMTATETNSSSTERFSAETGGANTSIFAARFGEGELAGCQNGGINVKDLGDLETKDATRVRIKWYVSMALFRTCALARYDGITGEAWGA</sequence>
<protein>
    <submittedName>
        <fullName evidence="1">Putative capsid protein</fullName>
    </submittedName>
</protein>
<reference evidence="1" key="1">
    <citation type="submission" date="2020-03" db="EMBL/GenBank/DDBJ databases">
        <title>The deep terrestrial virosphere.</title>
        <authorList>
            <person name="Holmfeldt K."/>
            <person name="Nilsson E."/>
            <person name="Simone D."/>
            <person name="Lopez-Fernandez M."/>
            <person name="Wu X."/>
            <person name="de Brujin I."/>
            <person name="Lundin D."/>
            <person name="Andersson A."/>
            <person name="Bertilsson S."/>
            <person name="Dopson M."/>
        </authorList>
    </citation>
    <scope>NUCLEOTIDE SEQUENCE</scope>
    <source>
        <strain evidence="1">MM415A00666</strain>
    </source>
</reference>
<accession>A0A6M3KH49</accession>